<keyword evidence="1" id="KW-0472">Membrane</keyword>
<dbReference type="STRING" id="287098.SAMN05421665_1325"/>
<dbReference type="EMBL" id="FTPR01000001">
    <property type="protein sequence ID" value="SIT81754.1"/>
    <property type="molecule type" value="Genomic_DNA"/>
</dbReference>
<accession>A0A1R3WUQ7</accession>
<feature type="transmembrane region" description="Helical" evidence="1">
    <location>
        <begin position="88"/>
        <end position="106"/>
    </location>
</feature>
<dbReference type="InterPro" id="IPR018764">
    <property type="entry name" value="RskA_C"/>
</dbReference>
<dbReference type="GO" id="GO:0016989">
    <property type="term" value="F:sigma factor antagonist activity"/>
    <property type="evidence" value="ECO:0007669"/>
    <property type="project" value="TreeGrafter"/>
</dbReference>
<dbReference type="Proteomes" id="UP000186997">
    <property type="component" value="Unassembled WGS sequence"/>
</dbReference>
<dbReference type="PANTHER" id="PTHR37461:SF1">
    <property type="entry name" value="ANTI-SIGMA-K FACTOR RSKA"/>
    <property type="match status" value="1"/>
</dbReference>
<gene>
    <name evidence="3" type="ORF">SAMN05421665_1325</name>
</gene>
<feature type="domain" description="Anti-sigma K factor RskA C-terminal" evidence="2">
    <location>
        <begin position="113"/>
        <end position="219"/>
    </location>
</feature>
<evidence type="ECO:0000259" key="2">
    <source>
        <dbReference type="Pfam" id="PF10099"/>
    </source>
</evidence>
<proteinExistence type="predicted"/>
<protein>
    <submittedName>
        <fullName evidence="3">Anti-sigma-K factor RskA</fullName>
    </submittedName>
</protein>
<dbReference type="GO" id="GO:0005886">
    <property type="term" value="C:plasma membrane"/>
    <property type="evidence" value="ECO:0007669"/>
    <property type="project" value="InterPro"/>
</dbReference>
<organism evidence="3 4">
    <name type="scientific">Yoonia rosea</name>
    <dbReference type="NCBI Taxonomy" id="287098"/>
    <lineage>
        <taxon>Bacteria</taxon>
        <taxon>Pseudomonadati</taxon>
        <taxon>Pseudomonadota</taxon>
        <taxon>Alphaproteobacteria</taxon>
        <taxon>Rhodobacterales</taxon>
        <taxon>Paracoccaceae</taxon>
        <taxon>Yoonia</taxon>
    </lineage>
</organism>
<evidence type="ECO:0000313" key="4">
    <source>
        <dbReference type="Proteomes" id="UP000186997"/>
    </source>
</evidence>
<reference evidence="4" key="1">
    <citation type="submission" date="2017-01" db="EMBL/GenBank/DDBJ databases">
        <authorList>
            <person name="Varghese N."/>
            <person name="Submissions S."/>
        </authorList>
    </citation>
    <scope>NUCLEOTIDE SEQUENCE [LARGE SCALE GENOMIC DNA]</scope>
    <source>
        <strain evidence="4">DSM 29591</strain>
    </source>
</reference>
<dbReference type="RefSeq" id="WP_076659830.1">
    <property type="nucleotide sequence ID" value="NZ_FTPR01000001.1"/>
</dbReference>
<sequence>MTTEQAPDEMDVMAAEYAMGLLTGEELAEAKRLLATDRVFAQAVTDWEMRLASMTDELAPAAPRPAVKQALFAELFPTPERKPWWARLWLWQGVSALSVLLLVFLLSSGLGNPPADGGPLYTAEIISEAGDFRVVAVVDKSTNEVFLTRTAGAAPEGRILQVWAHGEGEPATSVGLWPQGDTVRIAMPPEIAAVEGILTLGVSEEPVGGSPTGSPTGRVFGTVDIPGVSSRL</sequence>
<evidence type="ECO:0000256" key="1">
    <source>
        <dbReference type="SAM" id="Phobius"/>
    </source>
</evidence>
<dbReference type="PANTHER" id="PTHR37461">
    <property type="entry name" value="ANTI-SIGMA-K FACTOR RSKA"/>
    <property type="match status" value="1"/>
</dbReference>
<evidence type="ECO:0000313" key="3">
    <source>
        <dbReference type="EMBL" id="SIT81754.1"/>
    </source>
</evidence>
<dbReference type="Pfam" id="PF10099">
    <property type="entry name" value="RskA_C"/>
    <property type="match status" value="1"/>
</dbReference>
<keyword evidence="1" id="KW-0812">Transmembrane</keyword>
<keyword evidence="4" id="KW-1185">Reference proteome</keyword>
<dbReference type="InterPro" id="IPR051474">
    <property type="entry name" value="Anti-sigma-K/W_factor"/>
</dbReference>
<keyword evidence="1" id="KW-1133">Transmembrane helix</keyword>
<dbReference type="OrthoDB" id="9816387at2"/>
<name>A0A1R3WUQ7_9RHOB</name>
<dbReference type="AlphaFoldDB" id="A0A1R3WUQ7"/>
<dbReference type="GO" id="GO:0006417">
    <property type="term" value="P:regulation of translation"/>
    <property type="evidence" value="ECO:0007669"/>
    <property type="project" value="TreeGrafter"/>
</dbReference>